<accession>W2SZ03</accession>
<evidence type="ECO:0000313" key="3">
    <source>
        <dbReference type="EMBL" id="ETN73897.1"/>
    </source>
</evidence>
<proteinExistence type="predicted"/>
<dbReference type="OrthoDB" id="5858373at2759"/>
<gene>
    <name evidence="3" type="ORF">NECAME_13350</name>
</gene>
<evidence type="ECO:0000256" key="1">
    <source>
        <dbReference type="SAM" id="Coils"/>
    </source>
</evidence>
<evidence type="ECO:0000256" key="2">
    <source>
        <dbReference type="SAM" id="MobiDB-lite"/>
    </source>
</evidence>
<reference evidence="4" key="1">
    <citation type="journal article" date="2014" name="Nat. Genet.">
        <title>Genome of the human hookworm Necator americanus.</title>
        <authorList>
            <person name="Tang Y.T."/>
            <person name="Gao X."/>
            <person name="Rosa B.A."/>
            <person name="Abubucker S."/>
            <person name="Hallsworth-Pepin K."/>
            <person name="Martin J."/>
            <person name="Tyagi R."/>
            <person name="Heizer E."/>
            <person name="Zhang X."/>
            <person name="Bhonagiri-Palsikar V."/>
            <person name="Minx P."/>
            <person name="Warren W.C."/>
            <person name="Wang Q."/>
            <person name="Zhan B."/>
            <person name="Hotez P.J."/>
            <person name="Sternberg P.W."/>
            <person name="Dougall A."/>
            <person name="Gaze S.T."/>
            <person name="Mulvenna J."/>
            <person name="Sotillo J."/>
            <person name="Ranganathan S."/>
            <person name="Rabelo E.M."/>
            <person name="Wilson R.K."/>
            <person name="Felgner P.L."/>
            <person name="Bethony J."/>
            <person name="Hawdon J.M."/>
            <person name="Gasser R.B."/>
            <person name="Loukas A."/>
            <person name="Mitreva M."/>
        </authorList>
    </citation>
    <scope>NUCLEOTIDE SEQUENCE [LARGE SCALE GENOMIC DNA]</scope>
</reference>
<keyword evidence="1" id="KW-0175">Coiled coil</keyword>
<keyword evidence="4" id="KW-1185">Reference proteome</keyword>
<dbReference type="OMA" id="GERVCEY"/>
<dbReference type="KEGG" id="nai:NECAME_13350"/>
<feature type="coiled-coil region" evidence="1">
    <location>
        <begin position="108"/>
        <end position="135"/>
    </location>
</feature>
<feature type="region of interest" description="Disordered" evidence="2">
    <location>
        <begin position="45"/>
        <end position="65"/>
    </location>
</feature>
<evidence type="ECO:0000313" key="4">
    <source>
        <dbReference type="Proteomes" id="UP000053676"/>
    </source>
</evidence>
<protein>
    <submittedName>
        <fullName evidence="3">Uncharacterized protein</fullName>
    </submittedName>
</protein>
<dbReference type="AlphaFoldDB" id="W2SZ03"/>
<sequence>MFSSDYTIECMCCSFERRIIFDDSLFVQHVTFACPSSGAKQLRESKYDQRKRQTHQQNGKEKKAKCSEQSAQLHQCEEILAEVEYRHKIIEEKVRANRSSASRALNEMGELVCQFAELDNKLNCLEEDIIRIENEEPAYIEELVAIDELVKDAERCVSEHEKFDSFLSDLADRMSDSSEQSEYTQLFYEALPTIERMLSSLSI</sequence>
<name>W2SZ03_NECAM</name>
<dbReference type="EMBL" id="KI660405">
    <property type="protein sequence ID" value="ETN73897.1"/>
    <property type="molecule type" value="Genomic_DNA"/>
</dbReference>
<dbReference type="Proteomes" id="UP000053676">
    <property type="component" value="Unassembled WGS sequence"/>
</dbReference>
<organism evidence="3 4">
    <name type="scientific">Necator americanus</name>
    <name type="common">Human hookworm</name>
    <dbReference type="NCBI Taxonomy" id="51031"/>
    <lineage>
        <taxon>Eukaryota</taxon>
        <taxon>Metazoa</taxon>
        <taxon>Ecdysozoa</taxon>
        <taxon>Nematoda</taxon>
        <taxon>Chromadorea</taxon>
        <taxon>Rhabditida</taxon>
        <taxon>Rhabditina</taxon>
        <taxon>Rhabditomorpha</taxon>
        <taxon>Strongyloidea</taxon>
        <taxon>Ancylostomatidae</taxon>
        <taxon>Bunostominae</taxon>
        <taxon>Necator</taxon>
    </lineage>
</organism>